<organism evidence="4 5">
    <name type="scientific">Polyplosphaeria fusca</name>
    <dbReference type="NCBI Taxonomy" id="682080"/>
    <lineage>
        <taxon>Eukaryota</taxon>
        <taxon>Fungi</taxon>
        <taxon>Dikarya</taxon>
        <taxon>Ascomycota</taxon>
        <taxon>Pezizomycotina</taxon>
        <taxon>Dothideomycetes</taxon>
        <taxon>Pleosporomycetidae</taxon>
        <taxon>Pleosporales</taxon>
        <taxon>Tetraplosphaeriaceae</taxon>
        <taxon>Polyplosphaeria</taxon>
    </lineage>
</organism>
<dbReference type="InterPro" id="IPR021109">
    <property type="entry name" value="Peptidase_aspartic_dom_sf"/>
</dbReference>
<dbReference type="PANTHER" id="PTHR47966">
    <property type="entry name" value="BETA-SITE APP-CLEAVING ENZYME, ISOFORM A-RELATED"/>
    <property type="match status" value="1"/>
</dbReference>
<dbReference type="GO" id="GO:0006508">
    <property type="term" value="P:proteolysis"/>
    <property type="evidence" value="ECO:0007669"/>
    <property type="project" value="UniProtKB-KW"/>
</dbReference>
<protein>
    <submittedName>
        <fullName evidence="4">Acid protease</fullName>
    </submittedName>
</protein>
<evidence type="ECO:0000313" key="5">
    <source>
        <dbReference type="Proteomes" id="UP000799444"/>
    </source>
</evidence>
<feature type="chain" id="PRO_5040201058" evidence="2">
    <location>
        <begin position="19"/>
        <end position="432"/>
    </location>
</feature>
<keyword evidence="4" id="KW-0378">Hydrolase</keyword>
<evidence type="ECO:0000256" key="2">
    <source>
        <dbReference type="SAM" id="SignalP"/>
    </source>
</evidence>
<feature type="domain" description="Peptidase A1" evidence="3">
    <location>
        <begin position="40"/>
        <end position="411"/>
    </location>
</feature>
<dbReference type="OrthoDB" id="771136at2759"/>
<dbReference type="InterPro" id="IPR001461">
    <property type="entry name" value="Aspartic_peptidase_A1"/>
</dbReference>
<name>A0A9P4QTF8_9PLEO</name>
<accession>A0A9P4QTF8</accession>
<dbReference type="AlphaFoldDB" id="A0A9P4QTF8"/>
<dbReference type="PROSITE" id="PS51767">
    <property type="entry name" value="PEPTIDASE_A1"/>
    <property type="match status" value="1"/>
</dbReference>
<comment type="similarity">
    <text evidence="1">Belongs to the peptidase A1 family.</text>
</comment>
<dbReference type="GO" id="GO:0004190">
    <property type="term" value="F:aspartic-type endopeptidase activity"/>
    <property type="evidence" value="ECO:0007669"/>
    <property type="project" value="InterPro"/>
</dbReference>
<dbReference type="Gene3D" id="2.40.70.10">
    <property type="entry name" value="Acid Proteases"/>
    <property type="match status" value="2"/>
</dbReference>
<evidence type="ECO:0000259" key="3">
    <source>
        <dbReference type="PROSITE" id="PS51767"/>
    </source>
</evidence>
<dbReference type="PANTHER" id="PTHR47966:SF51">
    <property type="entry name" value="BETA-SITE APP-CLEAVING ENZYME, ISOFORM A-RELATED"/>
    <property type="match status" value="1"/>
</dbReference>
<sequence length="432" mass="46773">MVSSLRSVVLLMAGAVAAQQATVPTVHMPLHLRYGTNHKVATDLFLPYQNQSIEVCYDLGSPDFWLFESGSTMNWGCRYLDCQGPCNVSVPNDWSYDPSLSTTATPKESWKAAYGYGGGLAKKYTSDAILNDTFHFTNAAGLSTEVPNVRVALTQYLQQRIGDDGSCSPVPEYTHAILGVAPYFADPNPQVQNTTGPSFRQNLLEQGLISAPVQSMWFEKAPSEFTDPLTGSALLGGIDTSKYEGPLVRIPRLLGGYSENEYYTYAANFSHNGVTFKNAARQEESDVKCLIDSGAVADGIDPADQQQFFNVTGLREHPDRTGGGQALSWPGACDSIPADSFMEYSFIGLDPSQTVVIKMPMRNYARYQDPGDEKLGWCTMAINLRTCGLSAPFMTAAFFAADDEAGEMALAQGGVAPRGSGIDHASVVLRIP</sequence>
<dbReference type="InterPro" id="IPR034164">
    <property type="entry name" value="Pepsin-like_dom"/>
</dbReference>
<evidence type="ECO:0000256" key="1">
    <source>
        <dbReference type="ARBA" id="ARBA00007447"/>
    </source>
</evidence>
<reference evidence="4" key="1">
    <citation type="journal article" date="2020" name="Stud. Mycol.">
        <title>101 Dothideomycetes genomes: a test case for predicting lifestyles and emergence of pathogens.</title>
        <authorList>
            <person name="Haridas S."/>
            <person name="Albert R."/>
            <person name="Binder M."/>
            <person name="Bloem J."/>
            <person name="Labutti K."/>
            <person name="Salamov A."/>
            <person name="Andreopoulos B."/>
            <person name="Baker S."/>
            <person name="Barry K."/>
            <person name="Bills G."/>
            <person name="Bluhm B."/>
            <person name="Cannon C."/>
            <person name="Castanera R."/>
            <person name="Culley D."/>
            <person name="Daum C."/>
            <person name="Ezra D."/>
            <person name="Gonzalez J."/>
            <person name="Henrissat B."/>
            <person name="Kuo A."/>
            <person name="Liang C."/>
            <person name="Lipzen A."/>
            <person name="Lutzoni F."/>
            <person name="Magnuson J."/>
            <person name="Mondo S."/>
            <person name="Nolan M."/>
            <person name="Ohm R."/>
            <person name="Pangilinan J."/>
            <person name="Park H.-J."/>
            <person name="Ramirez L."/>
            <person name="Alfaro M."/>
            <person name="Sun H."/>
            <person name="Tritt A."/>
            <person name="Yoshinaga Y."/>
            <person name="Zwiers L.-H."/>
            <person name="Turgeon B."/>
            <person name="Goodwin S."/>
            <person name="Spatafora J."/>
            <person name="Crous P."/>
            <person name="Grigoriev I."/>
        </authorList>
    </citation>
    <scope>NUCLEOTIDE SEQUENCE</scope>
    <source>
        <strain evidence="4">CBS 125425</strain>
    </source>
</reference>
<keyword evidence="4" id="KW-0645">Protease</keyword>
<feature type="signal peptide" evidence="2">
    <location>
        <begin position="1"/>
        <end position="18"/>
    </location>
</feature>
<dbReference type="SUPFAM" id="SSF50630">
    <property type="entry name" value="Acid proteases"/>
    <property type="match status" value="1"/>
</dbReference>
<dbReference type="CDD" id="cd05471">
    <property type="entry name" value="pepsin_like"/>
    <property type="match status" value="1"/>
</dbReference>
<gene>
    <name evidence="4" type="ORF">EJ04DRAFT_515130</name>
</gene>
<dbReference type="InterPro" id="IPR033121">
    <property type="entry name" value="PEPTIDASE_A1"/>
</dbReference>
<comment type="caution">
    <text evidence="4">The sequence shown here is derived from an EMBL/GenBank/DDBJ whole genome shotgun (WGS) entry which is preliminary data.</text>
</comment>
<keyword evidence="5" id="KW-1185">Reference proteome</keyword>
<dbReference type="Proteomes" id="UP000799444">
    <property type="component" value="Unassembled WGS sequence"/>
</dbReference>
<dbReference type="Pfam" id="PF00026">
    <property type="entry name" value="Asp"/>
    <property type="match status" value="1"/>
</dbReference>
<dbReference type="EMBL" id="ML996213">
    <property type="protein sequence ID" value="KAF2730616.1"/>
    <property type="molecule type" value="Genomic_DNA"/>
</dbReference>
<proteinExistence type="inferred from homology"/>
<keyword evidence="2" id="KW-0732">Signal</keyword>
<evidence type="ECO:0000313" key="4">
    <source>
        <dbReference type="EMBL" id="KAF2730616.1"/>
    </source>
</evidence>